<gene>
    <name evidence="2" type="ORF">Nepgr_020449</name>
</gene>
<sequence>MHYEAYLAVHTNVLSKPNYPHQRKEQVAQTGSEKEEELDYPVEMNCPRRLSSASANLLASLAACGPSDDPIPMRLPDPGVAGDSLPVNQASADLLAPLDVCGPPDVPILRRQPDPADAGITLPVNQEILPPQLGTADALASPDIEHHLHPFDINEFELTPSSMKTISKKGSMLCSCFVLMYFMDHHLPLSTIAADVVVDGLECFYGWEDLAAAFTVLNPLGAGSC</sequence>
<organism evidence="2 3">
    <name type="scientific">Nepenthes gracilis</name>
    <name type="common">Slender pitcher plant</name>
    <dbReference type="NCBI Taxonomy" id="150966"/>
    <lineage>
        <taxon>Eukaryota</taxon>
        <taxon>Viridiplantae</taxon>
        <taxon>Streptophyta</taxon>
        <taxon>Embryophyta</taxon>
        <taxon>Tracheophyta</taxon>
        <taxon>Spermatophyta</taxon>
        <taxon>Magnoliopsida</taxon>
        <taxon>eudicotyledons</taxon>
        <taxon>Gunneridae</taxon>
        <taxon>Pentapetalae</taxon>
        <taxon>Caryophyllales</taxon>
        <taxon>Nepenthaceae</taxon>
        <taxon>Nepenthes</taxon>
    </lineage>
</organism>
<name>A0AAD3SW41_NEPGR</name>
<dbReference type="Proteomes" id="UP001279734">
    <property type="component" value="Unassembled WGS sequence"/>
</dbReference>
<evidence type="ECO:0000313" key="3">
    <source>
        <dbReference type="Proteomes" id="UP001279734"/>
    </source>
</evidence>
<comment type="caution">
    <text evidence="2">The sequence shown here is derived from an EMBL/GenBank/DDBJ whole genome shotgun (WGS) entry which is preliminary data.</text>
</comment>
<proteinExistence type="predicted"/>
<protein>
    <submittedName>
        <fullName evidence="2">Uncharacterized protein</fullName>
    </submittedName>
</protein>
<keyword evidence="3" id="KW-1185">Reference proteome</keyword>
<dbReference type="EMBL" id="BSYO01000019">
    <property type="protein sequence ID" value="GMH18608.1"/>
    <property type="molecule type" value="Genomic_DNA"/>
</dbReference>
<evidence type="ECO:0000313" key="2">
    <source>
        <dbReference type="EMBL" id="GMH18608.1"/>
    </source>
</evidence>
<feature type="region of interest" description="Disordered" evidence="1">
    <location>
        <begin position="19"/>
        <end position="39"/>
    </location>
</feature>
<accession>A0AAD3SW41</accession>
<evidence type="ECO:0000256" key="1">
    <source>
        <dbReference type="SAM" id="MobiDB-lite"/>
    </source>
</evidence>
<dbReference type="AlphaFoldDB" id="A0AAD3SW41"/>
<reference evidence="2" key="1">
    <citation type="submission" date="2023-05" db="EMBL/GenBank/DDBJ databases">
        <title>Nepenthes gracilis genome sequencing.</title>
        <authorList>
            <person name="Fukushima K."/>
        </authorList>
    </citation>
    <scope>NUCLEOTIDE SEQUENCE</scope>
    <source>
        <strain evidence="2">SING2019-196</strain>
    </source>
</reference>